<dbReference type="PROSITE" id="PS00041">
    <property type="entry name" value="HTH_ARAC_FAMILY_1"/>
    <property type="match status" value="1"/>
</dbReference>
<evidence type="ECO:0000313" key="5">
    <source>
        <dbReference type="EMBL" id="ODG93512.1"/>
    </source>
</evidence>
<keyword evidence="1" id="KW-0805">Transcription regulation</keyword>
<dbReference type="InterPro" id="IPR014710">
    <property type="entry name" value="RmlC-like_jellyroll"/>
</dbReference>
<dbReference type="Pfam" id="PF12833">
    <property type="entry name" value="HTH_18"/>
    <property type="match status" value="1"/>
</dbReference>
<comment type="caution">
    <text evidence="5">The sequence shown here is derived from an EMBL/GenBank/DDBJ whole genome shotgun (WGS) entry which is preliminary data.</text>
</comment>
<feature type="domain" description="HTH araC/xylS-type" evidence="4">
    <location>
        <begin position="183"/>
        <end position="281"/>
    </location>
</feature>
<dbReference type="SUPFAM" id="SSF51182">
    <property type="entry name" value="RmlC-like cupins"/>
    <property type="match status" value="1"/>
</dbReference>
<keyword evidence="3" id="KW-0804">Transcription</keyword>
<evidence type="ECO:0000259" key="4">
    <source>
        <dbReference type="PROSITE" id="PS01124"/>
    </source>
</evidence>
<dbReference type="PRINTS" id="PR00032">
    <property type="entry name" value="HTHARAC"/>
</dbReference>
<accession>A0ABX2ZUZ2</accession>
<dbReference type="InterPro" id="IPR020449">
    <property type="entry name" value="Tscrpt_reg_AraC-type_HTH"/>
</dbReference>
<proteinExistence type="predicted"/>
<dbReference type="InterPro" id="IPR018060">
    <property type="entry name" value="HTH_AraC"/>
</dbReference>
<dbReference type="PANTHER" id="PTHR43280">
    <property type="entry name" value="ARAC-FAMILY TRANSCRIPTIONAL REGULATOR"/>
    <property type="match status" value="1"/>
</dbReference>
<dbReference type="SMART" id="SM00342">
    <property type="entry name" value="HTH_ARAC"/>
    <property type="match status" value="1"/>
</dbReference>
<dbReference type="SUPFAM" id="SSF46689">
    <property type="entry name" value="Homeodomain-like"/>
    <property type="match status" value="1"/>
</dbReference>
<organism evidence="5 6">
    <name type="scientific">Gottfriedia luciferensis</name>
    <dbReference type="NCBI Taxonomy" id="178774"/>
    <lineage>
        <taxon>Bacteria</taxon>
        <taxon>Bacillati</taxon>
        <taxon>Bacillota</taxon>
        <taxon>Bacilli</taxon>
        <taxon>Bacillales</taxon>
        <taxon>Bacillaceae</taxon>
        <taxon>Gottfriedia</taxon>
    </lineage>
</organism>
<keyword evidence="2" id="KW-0238">DNA-binding</keyword>
<name>A0ABX2ZUZ2_9BACI</name>
<dbReference type="PANTHER" id="PTHR43280:SF28">
    <property type="entry name" value="HTH-TYPE TRANSCRIPTIONAL ACTIVATOR RHAS"/>
    <property type="match status" value="1"/>
</dbReference>
<dbReference type="Proteomes" id="UP000094580">
    <property type="component" value="Unassembled WGS sequence"/>
</dbReference>
<sequence>MSATLEVRRLDRNFPFCLFSNDGLTLVGHHWHKLVEIIYVQKGVLKIGVNDELLHLEEGEFYIINSGDIHYFLSSPNSMRLVVQFDFTIFEDVQFLKKNNMELIELFNCIQKSSVFWNEEVKQKMITYLEELECEYIGKKEGYELAIRARLYDILLLVYRDLPHTENNKLNYPNRKASLLKLEKIFHFIEENYMNDITLNDVANYIGFTNSYFAKFFKKYTGSTFCHFLNQYRITKAQWYLFNEDLPITEIAYNVGFINVKTFNRLFKNEVGLSPTQYKKKTIFEKF</sequence>
<gene>
    <name evidence="5" type="ORF">BED47_04310</name>
</gene>
<reference evidence="5 6" key="1">
    <citation type="submission" date="2016-07" db="EMBL/GenBank/DDBJ databases">
        <authorList>
            <person name="Townsley L."/>
            <person name="Shank E.A."/>
        </authorList>
    </citation>
    <scope>NUCLEOTIDE SEQUENCE [LARGE SCALE GENOMIC DNA]</scope>
    <source>
        <strain evidence="5 6">CH01</strain>
    </source>
</reference>
<dbReference type="Pfam" id="PF07883">
    <property type="entry name" value="Cupin_2"/>
    <property type="match status" value="1"/>
</dbReference>
<dbReference type="InterPro" id="IPR013096">
    <property type="entry name" value="Cupin_2"/>
</dbReference>
<evidence type="ECO:0000256" key="3">
    <source>
        <dbReference type="ARBA" id="ARBA00023163"/>
    </source>
</evidence>
<dbReference type="Gene3D" id="1.10.10.60">
    <property type="entry name" value="Homeodomain-like"/>
    <property type="match status" value="2"/>
</dbReference>
<dbReference type="PROSITE" id="PS01124">
    <property type="entry name" value="HTH_ARAC_FAMILY_2"/>
    <property type="match status" value="1"/>
</dbReference>
<evidence type="ECO:0000256" key="1">
    <source>
        <dbReference type="ARBA" id="ARBA00023015"/>
    </source>
</evidence>
<dbReference type="InterPro" id="IPR009057">
    <property type="entry name" value="Homeodomain-like_sf"/>
</dbReference>
<keyword evidence="6" id="KW-1185">Reference proteome</keyword>
<dbReference type="InterPro" id="IPR011051">
    <property type="entry name" value="RmlC_Cupin_sf"/>
</dbReference>
<evidence type="ECO:0000256" key="2">
    <source>
        <dbReference type="ARBA" id="ARBA00023125"/>
    </source>
</evidence>
<evidence type="ECO:0000313" key="6">
    <source>
        <dbReference type="Proteomes" id="UP000094580"/>
    </source>
</evidence>
<dbReference type="InterPro" id="IPR018062">
    <property type="entry name" value="HTH_AraC-typ_CS"/>
</dbReference>
<dbReference type="RefSeq" id="WP_025569010.1">
    <property type="nucleotide sequence ID" value="NZ_MDKC01000002.1"/>
</dbReference>
<dbReference type="EMBL" id="MDKC01000002">
    <property type="protein sequence ID" value="ODG93512.1"/>
    <property type="molecule type" value="Genomic_DNA"/>
</dbReference>
<dbReference type="Gene3D" id="2.60.120.10">
    <property type="entry name" value="Jelly Rolls"/>
    <property type="match status" value="1"/>
</dbReference>
<protein>
    <recommendedName>
        <fullName evidence="4">HTH araC/xylS-type domain-containing protein</fullName>
    </recommendedName>
</protein>